<evidence type="ECO:0000313" key="2">
    <source>
        <dbReference type="Proteomes" id="UP001420932"/>
    </source>
</evidence>
<comment type="caution">
    <text evidence="1">The sequence shown here is derived from an EMBL/GenBank/DDBJ whole genome shotgun (WGS) entry which is preliminary data.</text>
</comment>
<gene>
    <name evidence="1" type="ORF">Syun_014852</name>
</gene>
<reference evidence="1 2" key="1">
    <citation type="submission" date="2024-01" db="EMBL/GenBank/DDBJ databases">
        <title>Genome assemblies of Stephania.</title>
        <authorList>
            <person name="Yang L."/>
        </authorList>
    </citation>
    <scope>NUCLEOTIDE SEQUENCE [LARGE SCALE GENOMIC DNA]</scope>
    <source>
        <strain evidence="1">YNDBR</strain>
        <tissue evidence="1">Leaf</tissue>
    </source>
</reference>
<keyword evidence="2" id="KW-1185">Reference proteome</keyword>
<evidence type="ECO:0000313" key="1">
    <source>
        <dbReference type="EMBL" id="KAK9135522.1"/>
    </source>
</evidence>
<dbReference type="AlphaFoldDB" id="A0AAP0JKA3"/>
<dbReference type="Proteomes" id="UP001420932">
    <property type="component" value="Unassembled WGS sequence"/>
</dbReference>
<organism evidence="1 2">
    <name type="scientific">Stephania yunnanensis</name>
    <dbReference type="NCBI Taxonomy" id="152371"/>
    <lineage>
        <taxon>Eukaryota</taxon>
        <taxon>Viridiplantae</taxon>
        <taxon>Streptophyta</taxon>
        <taxon>Embryophyta</taxon>
        <taxon>Tracheophyta</taxon>
        <taxon>Spermatophyta</taxon>
        <taxon>Magnoliopsida</taxon>
        <taxon>Ranunculales</taxon>
        <taxon>Menispermaceae</taxon>
        <taxon>Menispermoideae</taxon>
        <taxon>Cissampelideae</taxon>
        <taxon>Stephania</taxon>
    </lineage>
</organism>
<proteinExistence type="predicted"/>
<accession>A0AAP0JKA3</accession>
<sequence length="96" mass="11013">MRRKSTKVHLTLWRRPLTLWDKSAKRGQVVVKAWKSIKLCNTLETGRRCGVTHTMGQYTQSVEPIEGRKLIHKSRSCGDAITLHRQCELRADNAGK</sequence>
<dbReference type="EMBL" id="JBBNAF010000006">
    <property type="protein sequence ID" value="KAK9135522.1"/>
    <property type="molecule type" value="Genomic_DNA"/>
</dbReference>
<protein>
    <submittedName>
        <fullName evidence="1">Uncharacterized protein</fullName>
    </submittedName>
</protein>
<name>A0AAP0JKA3_9MAGN</name>